<dbReference type="EMBL" id="VFIA01000029">
    <property type="protein sequence ID" value="MBC3793619.1"/>
    <property type="molecule type" value="Genomic_DNA"/>
</dbReference>
<dbReference type="InterPro" id="IPR029060">
    <property type="entry name" value="PIN-like_dom_sf"/>
</dbReference>
<dbReference type="CDD" id="cd09872">
    <property type="entry name" value="PIN_Sll0205-like"/>
    <property type="match status" value="1"/>
</dbReference>
<dbReference type="InterPro" id="IPR041705">
    <property type="entry name" value="PIN_Sll0205"/>
</dbReference>
<proteinExistence type="predicted"/>
<accession>A0ABR6WAM8</accession>
<evidence type="ECO:0000313" key="3">
    <source>
        <dbReference type="Proteomes" id="UP000700732"/>
    </source>
</evidence>
<reference evidence="2 3" key="1">
    <citation type="submission" date="2019-06" db="EMBL/GenBank/DDBJ databases">
        <title>Spirosoma utsteinense sp. nov. isolated from Antarctic ice-free soils.</title>
        <authorList>
            <person name="Tahon G."/>
        </authorList>
    </citation>
    <scope>NUCLEOTIDE SEQUENCE [LARGE SCALE GENOMIC DNA]</scope>
    <source>
        <strain evidence="2 3">LMG 31447</strain>
    </source>
</reference>
<dbReference type="RefSeq" id="WP_186739481.1">
    <property type="nucleotide sequence ID" value="NZ_VFIA01000029.1"/>
</dbReference>
<gene>
    <name evidence="2" type="ORF">FH603_4138</name>
</gene>
<organism evidence="2 3">
    <name type="scientific">Spirosoma utsteinense</name>
    <dbReference type="NCBI Taxonomy" id="2585773"/>
    <lineage>
        <taxon>Bacteria</taxon>
        <taxon>Pseudomonadati</taxon>
        <taxon>Bacteroidota</taxon>
        <taxon>Cytophagia</taxon>
        <taxon>Cytophagales</taxon>
        <taxon>Cytophagaceae</taxon>
        <taxon>Spirosoma</taxon>
    </lineage>
</organism>
<comment type="caution">
    <text evidence="2">The sequence shown here is derived from an EMBL/GenBank/DDBJ whole genome shotgun (WGS) entry which is preliminary data.</text>
</comment>
<dbReference type="PANTHER" id="PTHR36173:SF2">
    <property type="entry name" value="RIBONUCLEASE VAPC16"/>
    <property type="match status" value="1"/>
</dbReference>
<dbReference type="PANTHER" id="PTHR36173">
    <property type="entry name" value="RIBONUCLEASE VAPC16-RELATED"/>
    <property type="match status" value="1"/>
</dbReference>
<feature type="domain" description="PIN" evidence="1">
    <location>
        <begin position="4"/>
        <end position="120"/>
    </location>
</feature>
<dbReference type="InterPro" id="IPR052919">
    <property type="entry name" value="TA_system_RNase"/>
</dbReference>
<dbReference type="Proteomes" id="UP000700732">
    <property type="component" value="Unassembled WGS sequence"/>
</dbReference>
<sequence length="130" mass="15135">MSFLLDTEVLLWFIEGNDRLLETNRLKIQTADTIYVSQISLFEVAIKTKVGKLSIKRGLAGLLQDMMLENIQILPLQNEHIAAYDQIPFFDDHRDPFDRLILATALHEGWPVMTADPKFSWYKDQIEVIW</sequence>
<name>A0ABR6WAM8_9BACT</name>
<dbReference type="Gene3D" id="3.40.50.1010">
    <property type="entry name" value="5'-nuclease"/>
    <property type="match status" value="1"/>
</dbReference>
<dbReference type="InterPro" id="IPR002716">
    <property type="entry name" value="PIN_dom"/>
</dbReference>
<dbReference type="SUPFAM" id="SSF88723">
    <property type="entry name" value="PIN domain-like"/>
    <property type="match status" value="1"/>
</dbReference>
<protein>
    <submittedName>
        <fullName evidence="2">PIN domain nuclease of toxin-antitoxin system</fullName>
    </submittedName>
</protein>
<evidence type="ECO:0000259" key="1">
    <source>
        <dbReference type="Pfam" id="PF01850"/>
    </source>
</evidence>
<keyword evidence="3" id="KW-1185">Reference proteome</keyword>
<evidence type="ECO:0000313" key="2">
    <source>
        <dbReference type="EMBL" id="MBC3793619.1"/>
    </source>
</evidence>
<dbReference type="Pfam" id="PF01850">
    <property type="entry name" value="PIN"/>
    <property type="match status" value="1"/>
</dbReference>